<dbReference type="PANTHER" id="PTHR39431">
    <property type="entry name" value="FRPA/C-RELATED PROTEIN"/>
    <property type="match status" value="1"/>
</dbReference>
<dbReference type="PROSITE" id="PS00138">
    <property type="entry name" value="SUBTILASE_SER"/>
    <property type="match status" value="1"/>
</dbReference>
<dbReference type="CDD" id="cd07474">
    <property type="entry name" value="Peptidases_S8_subtilisin_Vpr-like"/>
    <property type="match status" value="1"/>
</dbReference>
<feature type="active site" description="Charge relay system" evidence="5 6">
    <location>
        <position position="409"/>
    </location>
</feature>
<protein>
    <recommendedName>
        <fullName evidence="10">Peptidase S8/S53 domain-containing protein</fullName>
    </recommendedName>
</protein>
<dbReference type="GO" id="GO:0006508">
    <property type="term" value="P:proteolysis"/>
    <property type="evidence" value="ECO:0007669"/>
    <property type="project" value="UniProtKB-KW"/>
</dbReference>
<dbReference type="KEGG" id="pmaw:MACH26_14400"/>
<dbReference type="PROSITE" id="PS00137">
    <property type="entry name" value="SUBTILASE_HIS"/>
    <property type="match status" value="1"/>
</dbReference>
<accession>A0AA48HIH6</accession>
<dbReference type="Pfam" id="PF13517">
    <property type="entry name" value="FG-GAP_3"/>
    <property type="match status" value="2"/>
</dbReference>
<dbReference type="PANTHER" id="PTHR39431:SF1">
    <property type="entry name" value="FRPA_C-RELATED PROTEIN"/>
    <property type="match status" value="1"/>
</dbReference>
<dbReference type="InterPro" id="IPR034213">
    <property type="entry name" value="S8_Vpr-like"/>
</dbReference>
<dbReference type="SUPFAM" id="SSF52743">
    <property type="entry name" value="Subtilisin-like"/>
    <property type="match status" value="1"/>
</dbReference>
<proteinExistence type="inferred from homology"/>
<evidence type="ECO:0000256" key="6">
    <source>
        <dbReference type="PROSITE-ProRule" id="PRU01240"/>
    </source>
</evidence>
<feature type="region of interest" description="Disordered" evidence="8">
    <location>
        <begin position="1108"/>
        <end position="1147"/>
    </location>
</feature>
<feature type="active site" description="Charge relay system" evidence="5 6">
    <location>
        <position position="201"/>
    </location>
</feature>
<dbReference type="Gene3D" id="3.40.50.200">
    <property type="entry name" value="Peptidase S8/S53 domain"/>
    <property type="match status" value="1"/>
</dbReference>
<dbReference type="InterPro" id="IPR000209">
    <property type="entry name" value="Peptidase_S8/S53_dom"/>
</dbReference>
<dbReference type="Gene3D" id="2.130.10.130">
    <property type="entry name" value="Integrin alpha, N-terminal"/>
    <property type="match status" value="2"/>
</dbReference>
<dbReference type="InterPro" id="IPR015500">
    <property type="entry name" value="Peptidase_S8_subtilisin-rel"/>
</dbReference>
<dbReference type="Pfam" id="PF00082">
    <property type="entry name" value="Peptidase_S8"/>
    <property type="match status" value="1"/>
</dbReference>
<evidence type="ECO:0000256" key="1">
    <source>
        <dbReference type="ARBA" id="ARBA00022670"/>
    </source>
</evidence>
<evidence type="ECO:0000313" key="12">
    <source>
        <dbReference type="Proteomes" id="UP001333710"/>
    </source>
</evidence>
<evidence type="ECO:0000256" key="8">
    <source>
        <dbReference type="SAM" id="MobiDB-lite"/>
    </source>
</evidence>
<gene>
    <name evidence="11" type="ORF">MACH26_14400</name>
</gene>
<evidence type="ECO:0000256" key="7">
    <source>
        <dbReference type="RuleBase" id="RU003355"/>
    </source>
</evidence>
<dbReference type="PROSITE" id="PS00136">
    <property type="entry name" value="SUBTILASE_ASP"/>
    <property type="match status" value="1"/>
</dbReference>
<dbReference type="InterPro" id="IPR013517">
    <property type="entry name" value="FG-GAP"/>
</dbReference>
<feature type="compositionally biased region" description="Acidic residues" evidence="8">
    <location>
        <begin position="1108"/>
        <end position="1125"/>
    </location>
</feature>
<dbReference type="InterPro" id="IPR028994">
    <property type="entry name" value="Integrin_alpha_N"/>
</dbReference>
<evidence type="ECO:0000256" key="4">
    <source>
        <dbReference type="ARBA" id="ARBA00022825"/>
    </source>
</evidence>
<name>A0AA48HIH6_9ALTE</name>
<comment type="similarity">
    <text evidence="6 7">Belongs to the peptidase S8 family.</text>
</comment>
<dbReference type="EMBL" id="AP027272">
    <property type="protein sequence ID" value="BDX05919.1"/>
    <property type="molecule type" value="Genomic_DNA"/>
</dbReference>
<keyword evidence="12" id="KW-1185">Reference proteome</keyword>
<keyword evidence="2 9" id="KW-0732">Signal</keyword>
<reference evidence="11" key="1">
    <citation type="submission" date="2023-01" db="EMBL/GenBank/DDBJ databases">
        <title>Complete genome sequence of Planctobacterium marinum strain Dej080120_11.</title>
        <authorList>
            <person name="Ueki S."/>
            <person name="Maruyama F."/>
        </authorList>
    </citation>
    <scope>NUCLEOTIDE SEQUENCE</scope>
    <source>
        <strain evidence="11">Dej080120_11</strain>
    </source>
</reference>
<dbReference type="Proteomes" id="UP001333710">
    <property type="component" value="Chromosome"/>
</dbReference>
<evidence type="ECO:0000256" key="2">
    <source>
        <dbReference type="ARBA" id="ARBA00022729"/>
    </source>
</evidence>
<feature type="chain" id="PRO_5041388572" description="Peptidase S8/S53 domain-containing protein" evidence="9">
    <location>
        <begin position="25"/>
        <end position="1486"/>
    </location>
</feature>
<dbReference type="InterPro" id="IPR022398">
    <property type="entry name" value="Peptidase_S8_His-AS"/>
</dbReference>
<dbReference type="PRINTS" id="PR00723">
    <property type="entry name" value="SUBTILISIN"/>
</dbReference>
<feature type="signal peptide" evidence="9">
    <location>
        <begin position="1"/>
        <end position="24"/>
    </location>
</feature>
<evidence type="ECO:0000259" key="10">
    <source>
        <dbReference type="Pfam" id="PF00082"/>
    </source>
</evidence>
<dbReference type="GO" id="GO:0004252">
    <property type="term" value="F:serine-type endopeptidase activity"/>
    <property type="evidence" value="ECO:0007669"/>
    <property type="project" value="UniProtKB-UniRule"/>
</dbReference>
<keyword evidence="1 6" id="KW-0645">Protease</keyword>
<sequence>MLQGNKLCAIAVAISAGLSSSAISQPLVFEKVSTLPITHSSSRIVAAPGAAAITQLTRYQVAQFIIELHDQPLVTTRKIASARAGKGSTAKGHIRNAIEQQRKAIGDAQQRLIDELQQKDLVQKVLRKNQKIHNSIVVEADWRDIRYLTNHTAVKSIQPVRVVQKLLHESTSLINADEAWSLTDSENQNLTGTGITVAIMDTGVDYNHADLGGCLGAECKVIGGYDFVEQDEDPMDVDGHGTHVAGIVAASGSVTGVAPGASIMALRVLDDEGFGSTSDIIAALEYAVDPDGDLLTDDAPDIINMSLGAPGDFESATSVAVNNTVDAGIVVVAAAGNYAGYGDIAALSPSSALNAITVSSSTKEDTISGFTSRGGGASYQQLKPEIIAPGSDIVSLEVDGGTLSLSGTSMAAPHVAGAAAILKQNYPEASPAEIKARLITSAVDIGADPYTQGYGRLDVTAALAQTVLLIDAGLAFGRVDDTLNEVEYSAFVELQNDSNSEVNFDISLPQAMPEQVSIQLEQSSIQVPANETVRLEFTVLVSSPGEIETPNNVSTSYFDLLSFSSEEQTISVPVTLERGYRLSLTHDGLNPAGLSVDSVDGISFAFDYIFPEETRTIFTPETKLYIRVEHELEESEISHLDIPGREDGIKTYVEGYEEHVVDMDGSYSINLSPSNLTHLVGLAEAKNRAGEDVLTTALSNNTNLFSFIQFSNEVGALSVEYRSQIFFDSLDAEKQTASYLALGNLSDEIDSRFEDNVRFPELRSQDSDTFVQMVYDLNDTQDLLLSFEEGLKSEITFSGFSGSGTPFVAADLADNSFTLPVFYFATDKDVVHFTQLTSSTFGGVSARLHLGNQSESGTGWLTPAATSQDLSFTNSAEESVYAINVNEDQSYEFANSGLTLSKPIEVWTNYIMALRGFHFSNGSGQTFHSGLQANYRVSCESGESIDGLYDAENYLFVTTAGCDATGIAFTWQTDLQGESYSSSATYTMTPDTAPTFPGLRTAVFEDGVLNKDSTLEGKEHWLYLAPDAEFVTLNLGTLEVKLDDGEWQSLTFESADSAQFNHMALLPSVGTGDQVLSFRVTYSDGSNIGEVVQEINGAYVLTMPAAESDLDDDGIPDSQDSDIDGDGIPNDVETEYGLDPLNSDDANEDLDNDGLTNLEEYLTGTLLDNPDSDSDGIIDGDDENPLIAVSSAAIAHDYDGDGKADVGVRRPSNYHQYISGSSDGEIMREQFGRALNDIPVSGDFDGDGIADVAVRRPSNQFWYIKNSSDGAIQRFNFGLQAEDIPVPADYDGDGITDIAVRRPSNQFWYIKNSSDGEIQRFNFGLQETDIPVPADYDGDGITDIAVRRPSNFTWYILRSSDGEIERKVFGRDEDDIPVPADYDGDGKADVAVRRASNQMFYILNSSDNEIQRINFGQQAQDIPIVADYDGDGKADVAVRRPSTQFQYILRSSDGEIERLQFGRNSGDIPLAGPILTRMSMAENASN</sequence>
<evidence type="ECO:0000256" key="3">
    <source>
        <dbReference type="ARBA" id="ARBA00022801"/>
    </source>
</evidence>
<feature type="active site" description="Charge relay system" evidence="5 6">
    <location>
        <position position="240"/>
    </location>
</feature>
<evidence type="ECO:0000256" key="5">
    <source>
        <dbReference type="PIRSR" id="PIRSR615500-1"/>
    </source>
</evidence>
<dbReference type="InterPro" id="IPR023828">
    <property type="entry name" value="Peptidase_S8_Ser-AS"/>
</dbReference>
<keyword evidence="3 6" id="KW-0378">Hydrolase</keyword>
<keyword evidence="4 6" id="KW-0720">Serine protease</keyword>
<dbReference type="InterPro" id="IPR023827">
    <property type="entry name" value="Peptidase_S8_Asp-AS"/>
</dbReference>
<organism evidence="11 12">
    <name type="scientific">Planctobacterium marinum</name>
    <dbReference type="NCBI Taxonomy" id="1631968"/>
    <lineage>
        <taxon>Bacteria</taxon>
        <taxon>Pseudomonadati</taxon>
        <taxon>Pseudomonadota</taxon>
        <taxon>Gammaproteobacteria</taxon>
        <taxon>Alteromonadales</taxon>
        <taxon>Alteromonadaceae</taxon>
        <taxon>Planctobacterium</taxon>
    </lineage>
</organism>
<evidence type="ECO:0000256" key="9">
    <source>
        <dbReference type="SAM" id="SignalP"/>
    </source>
</evidence>
<feature type="domain" description="Peptidase S8/S53" evidence="10">
    <location>
        <begin position="192"/>
        <end position="455"/>
    </location>
</feature>
<dbReference type="SUPFAM" id="SSF69318">
    <property type="entry name" value="Integrin alpha N-terminal domain"/>
    <property type="match status" value="1"/>
</dbReference>
<dbReference type="RefSeq" id="WP_338291926.1">
    <property type="nucleotide sequence ID" value="NZ_AP027272.1"/>
</dbReference>
<evidence type="ECO:0000313" key="11">
    <source>
        <dbReference type="EMBL" id="BDX05919.1"/>
    </source>
</evidence>
<dbReference type="InterPro" id="IPR036852">
    <property type="entry name" value="Peptidase_S8/S53_dom_sf"/>
</dbReference>
<dbReference type="PROSITE" id="PS51892">
    <property type="entry name" value="SUBTILASE"/>
    <property type="match status" value="1"/>
</dbReference>